<gene>
    <name evidence="11" type="ORF">ASZ90_013997</name>
</gene>
<dbReference type="InterPro" id="IPR013785">
    <property type="entry name" value="Aldolase_TIM"/>
</dbReference>
<dbReference type="SFLD" id="SFLDF00284">
    <property type="entry name" value="tRNA_wybutosine-synthesizing"/>
    <property type="match status" value="1"/>
</dbReference>
<sequence length="308" mass="35128">MQDTMAEKALARQGYHLVGSGAVKPCLWLNRSMRGGDQCYKNHFYGIASHRCVQMTPTLECNHLCLHCWRPIDDPIPGKEPMEPAELLEGILRGQQRFISGYGGSSTTDPVRLEEAREPKHMAISLMGEPTLYPYLKEFIDLVSRRGMTSFLVSNATRPEVLAELRPTQLYLSLNAPDEERYRQICNPSKDLWPRILESLELLKEHRCRSVIRMTLVRGQNMEGLDDYARLIGDAEPDFVELKAYMHLGRSRTRLERTAMPQHSEILALADSLAGLLGYHLEADVPLSRVALLSRGRISRFIEMRDHK</sequence>
<keyword evidence="4" id="KW-0819">tRNA processing</keyword>
<dbReference type="GO" id="GO:0102521">
    <property type="term" value="F:tRNA-4-demethylwyosine synthase activity"/>
    <property type="evidence" value="ECO:0007669"/>
    <property type="project" value="UniProtKB-EC"/>
</dbReference>
<dbReference type="InterPro" id="IPR013917">
    <property type="entry name" value="tRNA_wybutosine-synth"/>
</dbReference>
<dbReference type="EMBL" id="LNQE01001503">
    <property type="protein sequence ID" value="KUG16324.1"/>
    <property type="molecule type" value="Genomic_DNA"/>
</dbReference>
<keyword evidence="11" id="KW-0560">Oxidoreductase</keyword>
<dbReference type="GO" id="GO:0046872">
    <property type="term" value="F:metal ion binding"/>
    <property type="evidence" value="ECO:0007669"/>
    <property type="project" value="UniProtKB-KW"/>
</dbReference>
<evidence type="ECO:0000256" key="3">
    <source>
        <dbReference type="ARBA" id="ARBA00022691"/>
    </source>
</evidence>
<dbReference type="PROSITE" id="PS51918">
    <property type="entry name" value="RADICAL_SAM"/>
    <property type="match status" value="1"/>
</dbReference>
<dbReference type="CDD" id="cd01335">
    <property type="entry name" value="Radical_SAM"/>
    <property type="match status" value="1"/>
</dbReference>
<comment type="catalytic activity">
    <reaction evidence="9">
        <text>N(1)-methylguanosine(37) in tRNA(Phe) + pyruvate + S-adenosyl-L-methionine = 4-demethylwyosine(37) in tRNA(Phe) + 5'-deoxyadenosine + L-methionine + CO2 + H2O</text>
        <dbReference type="Rhea" id="RHEA:36347"/>
        <dbReference type="Rhea" id="RHEA-COMP:10164"/>
        <dbReference type="Rhea" id="RHEA-COMP:10165"/>
        <dbReference type="ChEBI" id="CHEBI:15361"/>
        <dbReference type="ChEBI" id="CHEBI:15377"/>
        <dbReference type="ChEBI" id="CHEBI:16526"/>
        <dbReference type="ChEBI" id="CHEBI:17319"/>
        <dbReference type="ChEBI" id="CHEBI:57844"/>
        <dbReference type="ChEBI" id="CHEBI:59789"/>
        <dbReference type="ChEBI" id="CHEBI:64315"/>
        <dbReference type="ChEBI" id="CHEBI:73542"/>
        <dbReference type="EC" id="4.1.3.44"/>
    </reaction>
</comment>
<comment type="caution">
    <text evidence="11">The sequence shown here is derived from an EMBL/GenBank/DDBJ whole genome shotgun (WGS) entry which is preliminary data.</text>
</comment>
<dbReference type="InterPro" id="IPR058240">
    <property type="entry name" value="rSAM_sf"/>
</dbReference>
<evidence type="ECO:0000256" key="5">
    <source>
        <dbReference type="ARBA" id="ARBA00022723"/>
    </source>
</evidence>
<evidence type="ECO:0000256" key="2">
    <source>
        <dbReference type="ARBA" id="ARBA00022485"/>
    </source>
</evidence>
<proteinExistence type="inferred from homology"/>
<protein>
    <submittedName>
        <fullName evidence="11">Fe-s oxidoreductase</fullName>
        <ecNumber evidence="11">1.8.-.-</ecNumber>
    </submittedName>
</protein>
<accession>A0A0W8F608</accession>
<evidence type="ECO:0000259" key="10">
    <source>
        <dbReference type="PROSITE" id="PS51918"/>
    </source>
</evidence>
<dbReference type="GO" id="GO:0008033">
    <property type="term" value="P:tRNA processing"/>
    <property type="evidence" value="ECO:0007669"/>
    <property type="project" value="UniProtKB-KW"/>
</dbReference>
<dbReference type="PANTHER" id="PTHR13930">
    <property type="entry name" value="S-ADENOSYL-L-METHIONINE-DEPENDENT TRNA 4-DEMETHYLWYOSINE SYNTHASE"/>
    <property type="match status" value="1"/>
</dbReference>
<dbReference type="SFLD" id="SFLDG01071">
    <property type="entry name" value="tRNA_wybutosine-synthesizing"/>
    <property type="match status" value="1"/>
</dbReference>
<keyword evidence="6" id="KW-0408">Iron</keyword>
<evidence type="ECO:0000313" key="11">
    <source>
        <dbReference type="EMBL" id="KUG16324.1"/>
    </source>
</evidence>
<dbReference type="EC" id="1.8.-.-" evidence="11"/>
<keyword evidence="5" id="KW-0479">Metal-binding</keyword>
<dbReference type="AlphaFoldDB" id="A0A0W8F608"/>
<dbReference type="SFLD" id="SFLDS00029">
    <property type="entry name" value="Radical_SAM"/>
    <property type="match status" value="1"/>
</dbReference>
<dbReference type="InterPro" id="IPR007197">
    <property type="entry name" value="rSAM"/>
</dbReference>
<dbReference type="HAMAP" id="MF_01921">
    <property type="entry name" value="TYW1_archaea"/>
    <property type="match status" value="1"/>
</dbReference>
<evidence type="ECO:0000256" key="7">
    <source>
        <dbReference type="ARBA" id="ARBA00023014"/>
    </source>
</evidence>
<evidence type="ECO:0000256" key="8">
    <source>
        <dbReference type="ARBA" id="ARBA00023239"/>
    </source>
</evidence>
<dbReference type="SUPFAM" id="SSF102114">
    <property type="entry name" value="Radical SAM enzymes"/>
    <property type="match status" value="1"/>
</dbReference>
<name>A0A0W8F608_9ZZZZ</name>
<dbReference type="GO" id="GO:0016491">
    <property type="term" value="F:oxidoreductase activity"/>
    <property type="evidence" value="ECO:0007669"/>
    <property type="project" value="UniProtKB-KW"/>
</dbReference>
<evidence type="ECO:0000256" key="1">
    <source>
        <dbReference type="ARBA" id="ARBA00001966"/>
    </source>
</evidence>
<evidence type="ECO:0000256" key="6">
    <source>
        <dbReference type="ARBA" id="ARBA00023004"/>
    </source>
</evidence>
<dbReference type="PANTHER" id="PTHR13930:SF0">
    <property type="entry name" value="S-ADENOSYL-L-METHIONINE-DEPENDENT TRNA 4-DEMETHYLWYOSINE SYNTHASE TYW1-RELATED"/>
    <property type="match status" value="1"/>
</dbReference>
<dbReference type="InterPro" id="IPR023993">
    <property type="entry name" value="TYW1_archaea"/>
</dbReference>
<keyword evidence="7" id="KW-0411">Iron-sulfur</keyword>
<dbReference type="InterPro" id="IPR034556">
    <property type="entry name" value="tRNA_wybutosine-synthase"/>
</dbReference>
<dbReference type="NCBIfam" id="TIGR03972">
    <property type="entry name" value="rSAM_TYW1"/>
    <property type="match status" value="1"/>
</dbReference>
<dbReference type="Pfam" id="PF08608">
    <property type="entry name" value="Wyosine_form"/>
    <property type="match status" value="1"/>
</dbReference>
<keyword evidence="2" id="KW-0004">4Fe-4S</keyword>
<organism evidence="11">
    <name type="scientific">hydrocarbon metagenome</name>
    <dbReference type="NCBI Taxonomy" id="938273"/>
    <lineage>
        <taxon>unclassified sequences</taxon>
        <taxon>metagenomes</taxon>
        <taxon>ecological metagenomes</taxon>
    </lineage>
</organism>
<keyword evidence="8" id="KW-0456">Lyase</keyword>
<evidence type="ECO:0000256" key="9">
    <source>
        <dbReference type="ARBA" id="ARBA00049466"/>
    </source>
</evidence>
<keyword evidence="3" id="KW-0949">S-adenosyl-L-methionine</keyword>
<dbReference type="Pfam" id="PF04055">
    <property type="entry name" value="Radical_SAM"/>
    <property type="match status" value="1"/>
</dbReference>
<reference evidence="11" key="1">
    <citation type="journal article" date="2015" name="Proc. Natl. Acad. Sci. U.S.A.">
        <title>Networks of energetic and metabolic interactions define dynamics in microbial communities.</title>
        <authorList>
            <person name="Embree M."/>
            <person name="Liu J.K."/>
            <person name="Al-Bassam M.M."/>
            <person name="Zengler K."/>
        </authorList>
    </citation>
    <scope>NUCLEOTIDE SEQUENCE</scope>
</reference>
<feature type="domain" description="Radical SAM core" evidence="10">
    <location>
        <begin position="45"/>
        <end position="280"/>
    </location>
</feature>
<comment type="cofactor">
    <cofactor evidence="1">
        <name>[4Fe-4S] cluster</name>
        <dbReference type="ChEBI" id="CHEBI:49883"/>
    </cofactor>
</comment>
<evidence type="ECO:0000256" key="4">
    <source>
        <dbReference type="ARBA" id="ARBA00022694"/>
    </source>
</evidence>
<dbReference type="GO" id="GO:0051539">
    <property type="term" value="F:4 iron, 4 sulfur cluster binding"/>
    <property type="evidence" value="ECO:0007669"/>
    <property type="project" value="UniProtKB-KW"/>
</dbReference>
<dbReference type="Gene3D" id="3.20.20.70">
    <property type="entry name" value="Aldolase class I"/>
    <property type="match status" value="1"/>
</dbReference>